<evidence type="ECO:0000313" key="3">
    <source>
        <dbReference type="Proteomes" id="UP001153269"/>
    </source>
</evidence>
<dbReference type="EMBL" id="CADEAL010000424">
    <property type="protein sequence ID" value="CAB1419962.1"/>
    <property type="molecule type" value="Genomic_DNA"/>
</dbReference>
<reference evidence="2" key="1">
    <citation type="submission" date="2020-03" db="EMBL/GenBank/DDBJ databases">
        <authorList>
            <person name="Weist P."/>
        </authorList>
    </citation>
    <scope>NUCLEOTIDE SEQUENCE</scope>
</reference>
<dbReference type="AlphaFoldDB" id="A0A9N7TW68"/>
<feature type="compositionally biased region" description="Low complexity" evidence="1">
    <location>
        <begin position="1"/>
        <end position="21"/>
    </location>
</feature>
<proteinExistence type="predicted"/>
<dbReference type="Proteomes" id="UP001153269">
    <property type="component" value="Unassembled WGS sequence"/>
</dbReference>
<name>A0A9N7TW68_PLEPL</name>
<gene>
    <name evidence="2" type="ORF">PLEPLA_LOCUS7813</name>
</gene>
<protein>
    <submittedName>
        <fullName evidence="2">Uncharacterized protein</fullName>
    </submittedName>
</protein>
<sequence length="115" mass="12091">MNSQSALSSSSKSPSLETLPSRQSYLRWHNGDSPQGDMNGRTGNPGPVCQLVDICLLPPPSVVMATTPPPTSPSLLPFSPVPSPPLPCLAGPLHPSLVFPPHTSCEPLMLILQST</sequence>
<feature type="region of interest" description="Disordered" evidence="1">
    <location>
        <begin position="1"/>
        <end position="45"/>
    </location>
</feature>
<evidence type="ECO:0000313" key="2">
    <source>
        <dbReference type="EMBL" id="CAB1419962.1"/>
    </source>
</evidence>
<accession>A0A9N7TW68</accession>
<organism evidence="2 3">
    <name type="scientific">Pleuronectes platessa</name>
    <name type="common">European plaice</name>
    <dbReference type="NCBI Taxonomy" id="8262"/>
    <lineage>
        <taxon>Eukaryota</taxon>
        <taxon>Metazoa</taxon>
        <taxon>Chordata</taxon>
        <taxon>Craniata</taxon>
        <taxon>Vertebrata</taxon>
        <taxon>Euteleostomi</taxon>
        <taxon>Actinopterygii</taxon>
        <taxon>Neopterygii</taxon>
        <taxon>Teleostei</taxon>
        <taxon>Neoteleostei</taxon>
        <taxon>Acanthomorphata</taxon>
        <taxon>Carangaria</taxon>
        <taxon>Pleuronectiformes</taxon>
        <taxon>Pleuronectoidei</taxon>
        <taxon>Pleuronectidae</taxon>
        <taxon>Pleuronectes</taxon>
    </lineage>
</organism>
<keyword evidence="3" id="KW-1185">Reference proteome</keyword>
<evidence type="ECO:0000256" key="1">
    <source>
        <dbReference type="SAM" id="MobiDB-lite"/>
    </source>
</evidence>
<comment type="caution">
    <text evidence="2">The sequence shown here is derived from an EMBL/GenBank/DDBJ whole genome shotgun (WGS) entry which is preliminary data.</text>
</comment>